<dbReference type="Proteomes" id="UP000218899">
    <property type="component" value="Chromosome"/>
</dbReference>
<keyword evidence="1" id="KW-0812">Transmembrane</keyword>
<dbReference type="RefSeq" id="WP_269456918.1">
    <property type="nucleotide sequence ID" value="NZ_AP014936.1"/>
</dbReference>
<dbReference type="AlphaFoldDB" id="A0A1B4V878"/>
<organism evidence="2 3">
    <name type="scientific">Sulfurifustis variabilis</name>
    <dbReference type="NCBI Taxonomy" id="1675686"/>
    <lineage>
        <taxon>Bacteria</taxon>
        <taxon>Pseudomonadati</taxon>
        <taxon>Pseudomonadota</taxon>
        <taxon>Gammaproteobacteria</taxon>
        <taxon>Acidiferrobacterales</taxon>
        <taxon>Acidiferrobacteraceae</taxon>
        <taxon>Sulfurifustis</taxon>
    </lineage>
</organism>
<keyword evidence="1" id="KW-0472">Membrane</keyword>
<feature type="transmembrane region" description="Helical" evidence="1">
    <location>
        <begin position="12"/>
        <end position="39"/>
    </location>
</feature>
<dbReference type="KEGG" id="sva:SVA_3191"/>
<protein>
    <submittedName>
        <fullName evidence="2">Uncharacterized protein</fullName>
    </submittedName>
</protein>
<sequence>MEERGNRLKRVALAVGGSLVLAAAVLVLVAVVSVLFTLVAG</sequence>
<name>A0A1B4V878_9GAMM</name>
<evidence type="ECO:0000313" key="3">
    <source>
        <dbReference type="Proteomes" id="UP000218899"/>
    </source>
</evidence>
<reference evidence="2 3" key="1">
    <citation type="submission" date="2015-08" db="EMBL/GenBank/DDBJ databases">
        <title>Complete genome sequence of Sulfurifustis variabilis.</title>
        <authorList>
            <person name="Miura A."/>
            <person name="Kojima H."/>
            <person name="Fukui M."/>
        </authorList>
    </citation>
    <scope>NUCLEOTIDE SEQUENCE [LARGE SCALE GENOMIC DNA]</scope>
    <source>
        <strain evidence="3">skN76</strain>
    </source>
</reference>
<evidence type="ECO:0000313" key="2">
    <source>
        <dbReference type="EMBL" id="BAU49739.1"/>
    </source>
</evidence>
<keyword evidence="1" id="KW-1133">Transmembrane helix</keyword>
<keyword evidence="3" id="KW-1185">Reference proteome</keyword>
<dbReference type="EMBL" id="AP014936">
    <property type="protein sequence ID" value="BAU49739.1"/>
    <property type="molecule type" value="Genomic_DNA"/>
</dbReference>
<accession>A0A1B4V878</accession>
<evidence type="ECO:0000256" key="1">
    <source>
        <dbReference type="SAM" id="Phobius"/>
    </source>
</evidence>
<proteinExistence type="predicted"/>
<gene>
    <name evidence="2" type="ORF">SVA_3191</name>
</gene>